<protein>
    <submittedName>
        <fullName evidence="1">Uncharacterized protein</fullName>
    </submittedName>
</protein>
<evidence type="ECO:0000313" key="2">
    <source>
        <dbReference type="Proteomes" id="UP000256708"/>
    </source>
</evidence>
<dbReference type="EMBL" id="QRGR01000022">
    <property type="protein sequence ID" value="RDV13544.1"/>
    <property type="molecule type" value="Genomic_DNA"/>
</dbReference>
<proteinExistence type="predicted"/>
<keyword evidence="2" id="KW-1185">Reference proteome</keyword>
<reference evidence="2" key="1">
    <citation type="submission" date="2018-08" db="EMBL/GenBank/DDBJ databases">
        <authorList>
            <person name="Liu Z.-W."/>
            <person name="Du Z.-J."/>
        </authorList>
    </citation>
    <scope>NUCLEOTIDE SEQUENCE [LARGE SCALE GENOMIC DNA]</scope>
    <source>
        <strain evidence="2">H4X</strain>
    </source>
</reference>
<accession>A0A3D8L847</accession>
<evidence type="ECO:0000313" key="1">
    <source>
        <dbReference type="EMBL" id="RDV13544.1"/>
    </source>
</evidence>
<sequence>MNIQRTIEDNKAKAVFEELNCVLDAMLARGLFHSIYKYMLYNDTPCFLSMLDYRKNLKPLDREKEDYFLFKYMLQQMRKKYPSKLFCLISTRQKAA</sequence>
<dbReference type="Proteomes" id="UP000256708">
    <property type="component" value="Unassembled WGS sequence"/>
</dbReference>
<gene>
    <name evidence="1" type="ORF">DXT99_18570</name>
</gene>
<comment type="caution">
    <text evidence="1">The sequence shown here is derived from an EMBL/GenBank/DDBJ whole genome shotgun (WGS) entry which is preliminary data.</text>
</comment>
<organism evidence="1 2">
    <name type="scientific">Pontibacter diazotrophicus</name>
    <dbReference type="NCBI Taxonomy" id="1400979"/>
    <lineage>
        <taxon>Bacteria</taxon>
        <taxon>Pseudomonadati</taxon>
        <taxon>Bacteroidota</taxon>
        <taxon>Cytophagia</taxon>
        <taxon>Cytophagales</taxon>
        <taxon>Hymenobacteraceae</taxon>
        <taxon>Pontibacter</taxon>
    </lineage>
</organism>
<dbReference type="AlphaFoldDB" id="A0A3D8L847"/>
<name>A0A3D8L847_9BACT</name>